<dbReference type="Pfam" id="PF09995">
    <property type="entry name" value="MPAB_Lcp_cat"/>
    <property type="match status" value="1"/>
</dbReference>
<dbReference type="PANTHER" id="PTHR37539:SF1">
    <property type="entry name" value="ER-BOUND OXYGENASE MPAB_MPAB'_RUBBER OXYGENASE CATALYTIC DOMAIN-CONTAINING PROTEIN"/>
    <property type="match status" value="1"/>
</dbReference>
<name>A0ABR3FLY8_9AGAR</name>
<comment type="caution">
    <text evidence="2">The sequence shown here is derived from an EMBL/GenBank/DDBJ whole genome shotgun (WGS) entry which is preliminary data.</text>
</comment>
<organism evidence="2 3">
    <name type="scientific">Marasmius crinis-equi</name>
    <dbReference type="NCBI Taxonomy" id="585013"/>
    <lineage>
        <taxon>Eukaryota</taxon>
        <taxon>Fungi</taxon>
        <taxon>Dikarya</taxon>
        <taxon>Basidiomycota</taxon>
        <taxon>Agaricomycotina</taxon>
        <taxon>Agaricomycetes</taxon>
        <taxon>Agaricomycetidae</taxon>
        <taxon>Agaricales</taxon>
        <taxon>Marasmiineae</taxon>
        <taxon>Marasmiaceae</taxon>
        <taxon>Marasmius</taxon>
    </lineage>
</organism>
<proteinExistence type="predicted"/>
<reference evidence="2 3" key="1">
    <citation type="submission" date="2024-02" db="EMBL/GenBank/DDBJ databases">
        <title>A draft genome for the cacao thread blight pathogen Marasmius crinis-equi.</title>
        <authorList>
            <person name="Cohen S.P."/>
            <person name="Baruah I.K."/>
            <person name="Amoako-Attah I."/>
            <person name="Bukari Y."/>
            <person name="Meinhardt L.W."/>
            <person name="Bailey B.A."/>
        </authorList>
    </citation>
    <scope>NUCLEOTIDE SEQUENCE [LARGE SCALE GENOMIC DNA]</scope>
    <source>
        <strain evidence="2 3">GH-76</strain>
    </source>
</reference>
<evidence type="ECO:0000313" key="2">
    <source>
        <dbReference type="EMBL" id="KAL0576428.1"/>
    </source>
</evidence>
<dbReference type="InterPro" id="IPR018713">
    <property type="entry name" value="MPAB/Lcp_cat_dom"/>
</dbReference>
<dbReference type="Proteomes" id="UP001465976">
    <property type="component" value="Unassembled WGS sequence"/>
</dbReference>
<protein>
    <recommendedName>
        <fullName evidence="1">ER-bound oxygenase mpaB/mpaB'/Rubber oxygenase catalytic domain-containing protein</fullName>
    </recommendedName>
</protein>
<sequence>MPQHHLRVPSSTGVSRVDLNKPINHVLHTSDTRDLKYGDVIQFHGHLGVWDQDSVPEDVVLRWRQEGDPLCDGATTHLASAYKSNPSLDLLANLEDFIAKENDPESMSPCHDFWKSISEPPPPELRLTDEQFERARGLYLDNTVQISQALLYYALGGGFASPRIVRTLEAVSYLVPSKPGAISDASSERTYRRLLETLQFVLDIIRCSVPDQTSNVKGAGHLLPGGEGWKSCIRVRMLHGTVRARLRAKTDWAGNGEGDCPISQEDMSATLAGFSTIPLWTLTALGLTASSQDAEAFLALWRHVGFYMGVSPDILRRHWKSAPVADQFLSSMLVHVFAPLNPEDKELFTGPTMPILIAAANRPPGYNSLEWNCAVTHRLLGHELATYLKVPEPTWDAKLKLRVMFLIQAVPVYFTRVYGAHLRRGWLEKKRWAYAVSIALTLRRGLGNRRTKFRPGGHDGKLDKLQWEDEGVAEDKAVSRKANQAFYEVVGEMAAVLLGCGGATALATALSVWKAYPILARYYIRLISY</sequence>
<dbReference type="PANTHER" id="PTHR37539">
    <property type="entry name" value="SECRETED PROTEIN-RELATED"/>
    <property type="match status" value="1"/>
</dbReference>
<dbReference type="EMBL" id="JBAHYK010000224">
    <property type="protein sequence ID" value="KAL0576428.1"/>
    <property type="molecule type" value="Genomic_DNA"/>
</dbReference>
<keyword evidence="3" id="KW-1185">Reference proteome</keyword>
<gene>
    <name evidence="2" type="ORF">V5O48_005564</name>
</gene>
<evidence type="ECO:0000259" key="1">
    <source>
        <dbReference type="Pfam" id="PF09995"/>
    </source>
</evidence>
<feature type="domain" description="ER-bound oxygenase mpaB/mpaB'/Rubber oxygenase catalytic" evidence="1">
    <location>
        <begin position="185"/>
        <end position="404"/>
    </location>
</feature>
<accession>A0ABR3FLY8</accession>
<dbReference type="InterPro" id="IPR037473">
    <property type="entry name" value="Lcp-like"/>
</dbReference>
<evidence type="ECO:0000313" key="3">
    <source>
        <dbReference type="Proteomes" id="UP001465976"/>
    </source>
</evidence>